<evidence type="ECO:0000259" key="12">
    <source>
        <dbReference type="Pfam" id="PF01225"/>
    </source>
</evidence>
<organism evidence="15 16">
    <name type="scientific">Nitrosospira briensis</name>
    <dbReference type="NCBI Taxonomy" id="35799"/>
    <lineage>
        <taxon>Bacteria</taxon>
        <taxon>Pseudomonadati</taxon>
        <taxon>Pseudomonadota</taxon>
        <taxon>Betaproteobacteria</taxon>
        <taxon>Nitrosomonadales</taxon>
        <taxon>Nitrosomonadaceae</taxon>
        <taxon>Nitrosospira</taxon>
    </lineage>
</organism>
<evidence type="ECO:0000256" key="7">
    <source>
        <dbReference type="ARBA" id="ARBA00022984"/>
    </source>
</evidence>
<evidence type="ECO:0000313" key="15">
    <source>
        <dbReference type="EMBL" id="SFN80021.1"/>
    </source>
</evidence>
<dbReference type="OrthoDB" id="9801978at2"/>
<comment type="function">
    <text evidence="10 11">Involved in cell wall formation. Catalyzes the final step in the synthesis of UDP-N-acetylmuramoyl-pentapeptide, the precursor of murein.</text>
</comment>
<dbReference type="PANTHER" id="PTHR43024">
    <property type="entry name" value="UDP-N-ACETYLMURAMOYL-TRIPEPTIDE--D-ALANYL-D-ALANINE LIGASE"/>
    <property type="match status" value="1"/>
</dbReference>
<evidence type="ECO:0000313" key="16">
    <source>
        <dbReference type="Proteomes" id="UP000183107"/>
    </source>
</evidence>
<protein>
    <recommendedName>
        <fullName evidence="10 11">UDP-N-acetylmuramoyl-tripeptide--D-alanyl-D-alanine ligase</fullName>
        <ecNumber evidence="10 11">6.3.2.10</ecNumber>
    </recommendedName>
    <alternativeName>
        <fullName evidence="10">D-alanyl-D-alanine-adding enzyme</fullName>
    </alternativeName>
</protein>
<dbReference type="Pfam" id="PF08245">
    <property type="entry name" value="Mur_ligase_M"/>
    <property type="match status" value="1"/>
</dbReference>
<dbReference type="InterPro" id="IPR005863">
    <property type="entry name" value="UDP-N-AcMur_synth"/>
</dbReference>
<dbReference type="NCBIfam" id="TIGR01143">
    <property type="entry name" value="murF"/>
    <property type="match status" value="1"/>
</dbReference>
<evidence type="ECO:0000259" key="14">
    <source>
        <dbReference type="Pfam" id="PF08245"/>
    </source>
</evidence>
<feature type="domain" description="Mur ligase C-terminal" evidence="13">
    <location>
        <begin position="330"/>
        <end position="449"/>
    </location>
</feature>
<dbReference type="Gene3D" id="3.40.1190.10">
    <property type="entry name" value="Mur-like, catalytic domain"/>
    <property type="match status" value="1"/>
</dbReference>
<dbReference type="SUPFAM" id="SSF53623">
    <property type="entry name" value="MurD-like peptide ligases, catalytic domain"/>
    <property type="match status" value="1"/>
</dbReference>
<dbReference type="InterPro" id="IPR036615">
    <property type="entry name" value="Mur_ligase_C_dom_sf"/>
</dbReference>
<comment type="subcellular location">
    <subcellularLocation>
        <location evidence="10 11">Cytoplasm</location>
    </subcellularLocation>
</comment>
<dbReference type="InterPro" id="IPR013221">
    <property type="entry name" value="Mur_ligase_cen"/>
</dbReference>
<dbReference type="Gene3D" id="3.40.1390.10">
    <property type="entry name" value="MurE/MurF, N-terminal domain"/>
    <property type="match status" value="1"/>
</dbReference>
<dbReference type="InterPro" id="IPR036565">
    <property type="entry name" value="Mur-like_cat_sf"/>
</dbReference>
<dbReference type="GO" id="GO:0008360">
    <property type="term" value="P:regulation of cell shape"/>
    <property type="evidence" value="ECO:0007669"/>
    <property type="project" value="UniProtKB-KW"/>
</dbReference>
<comment type="similarity">
    <text evidence="10">Belongs to the MurCDEF family. MurF subfamily.</text>
</comment>
<proteinExistence type="inferred from homology"/>
<feature type="domain" description="Mur ligase central" evidence="14">
    <location>
        <begin position="108"/>
        <end position="307"/>
    </location>
</feature>
<dbReference type="GO" id="GO:0051301">
    <property type="term" value="P:cell division"/>
    <property type="evidence" value="ECO:0007669"/>
    <property type="project" value="UniProtKB-KW"/>
</dbReference>
<evidence type="ECO:0000256" key="3">
    <source>
        <dbReference type="ARBA" id="ARBA00022618"/>
    </source>
</evidence>
<keyword evidence="2 10" id="KW-0436">Ligase</keyword>
<evidence type="ECO:0000259" key="13">
    <source>
        <dbReference type="Pfam" id="PF02875"/>
    </source>
</evidence>
<evidence type="ECO:0000256" key="2">
    <source>
        <dbReference type="ARBA" id="ARBA00022598"/>
    </source>
</evidence>
<evidence type="ECO:0000256" key="4">
    <source>
        <dbReference type="ARBA" id="ARBA00022741"/>
    </source>
</evidence>
<evidence type="ECO:0000256" key="10">
    <source>
        <dbReference type="HAMAP-Rule" id="MF_02019"/>
    </source>
</evidence>
<reference evidence="16" key="1">
    <citation type="submission" date="2016-10" db="EMBL/GenBank/DDBJ databases">
        <authorList>
            <person name="Varghese N."/>
        </authorList>
    </citation>
    <scope>NUCLEOTIDE SEQUENCE [LARGE SCALE GENOMIC DNA]</scope>
    <source>
        <strain evidence="16">Nsp8</strain>
    </source>
</reference>
<dbReference type="GO" id="GO:0005737">
    <property type="term" value="C:cytoplasm"/>
    <property type="evidence" value="ECO:0007669"/>
    <property type="project" value="UniProtKB-SubCell"/>
</dbReference>
<dbReference type="Gene3D" id="3.90.190.20">
    <property type="entry name" value="Mur ligase, C-terminal domain"/>
    <property type="match status" value="1"/>
</dbReference>
<evidence type="ECO:0000256" key="1">
    <source>
        <dbReference type="ARBA" id="ARBA00022490"/>
    </source>
</evidence>
<dbReference type="InterPro" id="IPR004101">
    <property type="entry name" value="Mur_ligase_C"/>
</dbReference>
<dbReference type="PANTHER" id="PTHR43024:SF1">
    <property type="entry name" value="UDP-N-ACETYLMURAMOYL-TRIPEPTIDE--D-ALANYL-D-ALANINE LIGASE"/>
    <property type="match status" value="1"/>
</dbReference>
<dbReference type="RefSeq" id="WP_074796908.1">
    <property type="nucleotide sequence ID" value="NZ_FOVJ01000003.1"/>
</dbReference>
<dbReference type="UniPathway" id="UPA00219"/>
<comment type="catalytic activity">
    <reaction evidence="10 11">
        <text>D-alanyl-D-alanine + UDP-N-acetyl-alpha-D-muramoyl-L-alanyl-gamma-D-glutamyl-meso-2,6-diaminopimelate + ATP = UDP-N-acetyl-alpha-D-muramoyl-L-alanyl-gamma-D-glutamyl-meso-2,6-diaminopimeloyl-D-alanyl-D-alanine + ADP + phosphate + H(+)</text>
        <dbReference type="Rhea" id="RHEA:28374"/>
        <dbReference type="ChEBI" id="CHEBI:15378"/>
        <dbReference type="ChEBI" id="CHEBI:30616"/>
        <dbReference type="ChEBI" id="CHEBI:43474"/>
        <dbReference type="ChEBI" id="CHEBI:57822"/>
        <dbReference type="ChEBI" id="CHEBI:61386"/>
        <dbReference type="ChEBI" id="CHEBI:83905"/>
        <dbReference type="ChEBI" id="CHEBI:456216"/>
        <dbReference type="EC" id="6.3.2.10"/>
    </reaction>
</comment>
<evidence type="ECO:0000256" key="9">
    <source>
        <dbReference type="ARBA" id="ARBA00023316"/>
    </source>
</evidence>
<evidence type="ECO:0000256" key="11">
    <source>
        <dbReference type="RuleBase" id="RU004136"/>
    </source>
</evidence>
<dbReference type="EMBL" id="FOVJ01000003">
    <property type="protein sequence ID" value="SFN80021.1"/>
    <property type="molecule type" value="Genomic_DNA"/>
</dbReference>
<dbReference type="Pfam" id="PF01225">
    <property type="entry name" value="Mur_ligase"/>
    <property type="match status" value="1"/>
</dbReference>
<dbReference type="InterPro" id="IPR051046">
    <property type="entry name" value="MurCDEF_CellWall_CoF430Synth"/>
</dbReference>
<keyword evidence="6 10" id="KW-0133">Cell shape</keyword>
<dbReference type="GO" id="GO:0071555">
    <property type="term" value="P:cell wall organization"/>
    <property type="evidence" value="ECO:0007669"/>
    <property type="project" value="UniProtKB-KW"/>
</dbReference>
<keyword evidence="4 10" id="KW-0547">Nucleotide-binding</keyword>
<dbReference type="GO" id="GO:0009252">
    <property type="term" value="P:peptidoglycan biosynthetic process"/>
    <property type="evidence" value="ECO:0007669"/>
    <property type="project" value="UniProtKB-UniRule"/>
</dbReference>
<dbReference type="InterPro" id="IPR035911">
    <property type="entry name" value="MurE/MurF_N"/>
</dbReference>
<dbReference type="SUPFAM" id="SSF53244">
    <property type="entry name" value="MurD-like peptide ligases, peptide-binding domain"/>
    <property type="match status" value="1"/>
</dbReference>
<evidence type="ECO:0000256" key="8">
    <source>
        <dbReference type="ARBA" id="ARBA00023306"/>
    </source>
</evidence>
<dbReference type="InterPro" id="IPR000713">
    <property type="entry name" value="Mur_ligase_N"/>
</dbReference>
<accession>A0A1I5C087</accession>
<feature type="domain" description="Mur ligase N-terminal catalytic" evidence="12">
    <location>
        <begin position="22"/>
        <end position="97"/>
    </location>
</feature>
<keyword evidence="7 10" id="KW-0573">Peptidoglycan synthesis</keyword>
<dbReference type="Proteomes" id="UP000183107">
    <property type="component" value="Unassembled WGS sequence"/>
</dbReference>
<dbReference type="GO" id="GO:0008766">
    <property type="term" value="F:UDP-N-acetylmuramoylalanyl-D-glutamyl-2,6-diaminopimelate-D-alanyl-D-alanine ligase activity"/>
    <property type="evidence" value="ECO:0007669"/>
    <property type="project" value="RHEA"/>
</dbReference>
<comment type="pathway">
    <text evidence="10 11">Cell wall biogenesis; peptidoglycan biosynthesis.</text>
</comment>
<evidence type="ECO:0000256" key="6">
    <source>
        <dbReference type="ARBA" id="ARBA00022960"/>
    </source>
</evidence>
<gene>
    <name evidence="10" type="primary">murF</name>
    <name evidence="15" type="ORF">SAMN05216386_1886</name>
</gene>
<dbReference type="EC" id="6.3.2.10" evidence="10 11"/>
<dbReference type="HAMAP" id="MF_02019">
    <property type="entry name" value="MurF"/>
    <property type="match status" value="1"/>
</dbReference>
<keyword evidence="1 10" id="KW-0963">Cytoplasm</keyword>
<keyword evidence="5 10" id="KW-0067">ATP-binding</keyword>
<keyword evidence="8 10" id="KW-0131">Cell cycle</keyword>
<feature type="binding site" evidence="10">
    <location>
        <begin position="110"/>
        <end position="116"/>
    </location>
    <ligand>
        <name>ATP</name>
        <dbReference type="ChEBI" id="CHEBI:30616"/>
    </ligand>
</feature>
<keyword evidence="16" id="KW-1185">Reference proteome</keyword>
<dbReference type="AlphaFoldDB" id="A0A1I5C087"/>
<name>A0A1I5C087_9PROT</name>
<keyword evidence="9 10" id="KW-0961">Cell wall biogenesis/degradation</keyword>
<dbReference type="GO" id="GO:0047480">
    <property type="term" value="F:UDP-N-acetylmuramoyl-tripeptide-D-alanyl-D-alanine ligase activity"/>
    <property type="evidence" value="ECO:0007669"/>
    <property type="project" value="UniProtKB-UniRule"/>
</dbReference>
<dbReference type="SUPFAM" id="SSF63418">
    <property type="entry name" value="MurE/MurF N-terminal domain"/>
    <property type="match status" value="1"/>
</dbReference>
<keyword evidence="3 10" id="KW-0132">Cell division</keyword>
<dbReference type="Pfam" id="PF02875">
    <property type="entry name" value="Mur_ligase_C"/>
    <property type="match status" value="1"/>
</dbReference>
<dbReference type="GO" id="GO:0005524">
    <property type="term" value="F:ATP binding"/>
    <property type="evidence" value="ECO:0007669"/>
    <property type="project" value="UniProtKB-UniRule"/>
</dbReference>
<sequence>MMTVQEAARALHGDWSGEDAYFTGVGTDSRSVRQGDLFVALTGPAFDGHDFIAEVAEKGAAAAMVHRDAGAKIRESGIPLIRVENTRLALGQLAAHWRGRFSMPVVAVTGSNGKTTVKEMIASILRCVAGQAEPLKGHLSGSDKVLATEGNLNNDIGVPLMLLRLREWHRYVVMEMGMNHAGEISYLTGLVKPDVALITNAGEAHVEGLGSVEAVARAKGEVFEGLGQHGVAVINADDPHAPLWRRLAGDRKVVDFGLEGEPAVGARYQPGVLDSRVTLNLPDGVEEVKLQVPGEHNVRNALAAAAAGVALGIGAKAIVSGLTAFRGVKGRLQKKRGLHDAALIDDSYNANPDSVRAALAVLAKAEGKKIFVFGDMGELGSGARDFHERVGTEARAAGIDRLLALGKLSAYTVEKFGSGARHFKNIQDLLTEVESLLGRDVTLLVKGSRFMQMERVVRHIELPGTDKTDEP</sequence>
<evidence type="ECO:0000256" key="5">
    <source>
        <dbReference type="ARBA" id="ARBA00022840"/>
    </source>
</evidence>